<evidence type="ECO:0000313" key="2">
    <source>
        <dbReference type="EMBL" id="RPB09598.1"/>
    </source>
</evidence>
<dbReference type="Proteomes" id="UP000277580">
    <property type="component" value="Unassembled WGS sequence"/>
</dbReference>
<keyword evidence="3" id="KW-1185">Reference proteome</keyword>
<reference evidence="2 3" key="1">
    <citation type="journal article" date="2018" name="Nat. Ecol. Evol.">
        <title>Pezizomycetes genomes reveal the molecular basis of ectomycorrhizal truffle lifestyle.</title>
        <authorList>
            <person name="Murat C."/>
            <person name="Payen T."/>
            <person name="Noel B."/>
            <person name="Kuo A."/>
            <person name="Morin E."/>
            <person name="Chen J."/>
            <person name="Kohler A."/>
            <person name="Krizsan K."/>
            <person name="Balestrini R."/>
            <person name="Da Silva C."/>
            <person name="Montanini B."/>
            <person name="Hainaut M."/>
            <person name="Levati E."/>
            <person name="Barry K.W."/>
            <person name="Belfiori B."/>
            <person name="Cichocki N."/>
            <person name="Clum A."/>
            <person name="Dockter R.B."/>
            <person name="Fauchery L."/>
            <person name="Guy J."/>
            <person name="Iotti M."/>
            <person name="Le Tacon F."/>
            <person name="Lindquist E.A."/>
            <person name="Lipzen A."/>
            <person name="Malagnac F."/>
            <person name="Mello A."/>
            <person name="Molinier V."/>
            <person name="Miyauchi S."/>
            <person name="Poulain J."/>
            <person name="Riccioni C."/>
            <person name="Rubini A."/>
            <person name="Sitrit Y."/>
            <person name="Splivallo R."/>
            <person name="Traeger S."/>
            <person name="Wang M."/>
            <person name="Zifcakova L."/>
            <person name="Wipf D."/>
            <person name="Zambonelli A."/>
            <person name="Paolocci F."/>
            <person name="Nowrousian M."/>
            <person name="Ottonello S."/>
            <person name="Baldrian P."/>
            <person name="Spatafora J.W."/>
            <person name="Henrissat B."/>
            <person name="Nagy L.G."/>
            <person name="Aury J.M."/>
            <person name="Wincker P."/>
            <person name="Grigoriev I.V."/>
            <person name="Bonfante P."/>
            <person name="Martin F.M."/>
        </authorList>
    </citation>
    <scope>NUCLEOTIDE SEQUENCE [LARGE SCALE GENOMIC DNA]</scope>
    <source>
        <strain evidence="2 3">CCBAS932</strain>
    </source>
</reference>
<organism evidence="2 3">
    <name type="scientific">Morchella conica CCBAS932</name>
    <dbReference type="NCBI Taxonomy" id="1392247"/>
    <lineage>
        <taxon>Eukaryota</taxon>
        <taxon>Fungi</taxon>
        <taxon>Dikarya</taxon>
        <taxon>Ascomycota</taxon>
        <taxon>Pezizomycotina</taxon>
        <taxon>Pezizomycetes</taxon>
        <taxon>Pezizales</taxon>
        <taxon>Morchellaceae</taxon>
        <taxon>Morchella</taxon>
    </lineage>
</organism>
<protein>
    <submittedName>
        <fullName evidence="2">Uncharacterized protein</fullName>
    </submittedName>
</protein>
<evidence type="ECO:0000256" key="1">
    <source>
        <dbReference type="SAM" id="SignalP"/>
    </source>
</evidence>
<feature type="chain" id="PRO_5018166616" evidence="1">
    <location>
        <begin position="19"/>
        <end position="94"/>
    </location>
</feature>
<sequence>MQITNFLVTMTLAATSAAVPAYKRGSDLATYEQCMTIAYDPNQGMAFYKVPAARQADVQTQCRTCIMRTAGCTNSDACRAIYNACAEEMQLTLD</sequence>
<name>A0A3N4KJK0_9PEZI</name>
<dbReference type="OrthoDB" id="10315409at2759"/>
<accession>A0A3N4KJK0</accession>
<keyword evidence="1" id="KW-0732">Signal</keyword>
<gene>
    <name evidence="2" type="ORF">P167DRAFT_577043</name>
</gene>
<dbReference type="AlphaFoldDB" id="A0A3N4KJK0"/>
<feature type="signal peptide" evidence="1">
    <location>
        <begin position="1"/>
        <end position="18"/>
    </location>
</feature>
<evidence type="ECO:0000313" key="3">
    <source>
        <dbReference type="Proteomes" id="UP000277580"/>
    </source>
</evidence>
<dbReference type="InParanoid" id="A0A3N4KJK0"/>
<dbReference type="EMBL" id="ML119150">
    <property type="protein sequence ID" value="RPB09598.1"/>
    <property type="molecule type" value="Genomic_DNA"/>
</dbReference>
<proteinExistence type="predicted"/>